<keyword evidence="3" id="KW-0460">Magnesium</keyword>
<keyword evidence="6" id="KW-1185">Reference proteome</keyword>
<comment type="cofactor">
    <cofactor evidence="1">
        <name>Mg(2+)</name>
        <dbReference type="ChEBI" id="CHEBI:18420"/>
    </cofactor>
</comment>
<dbReference type="Gene3D" id="3.90.79.10">
    <property type="entry name" value="Nucleoside Triphosphate Pyrophosphohydrolase"/>
    <property type="match status" value="1"/>
</dbReference>
<dbReference type="Pfam" id="PF00293">
    <property type="entry name" value="NUDIX"/>
    <property type="match status" value="1"/>
</dbReference>
<dbReference type="PROSITE" id="PS51462">
    <property type="entry name" value="NUDIX"/>
    <property type="match status" value="1"/>
</dbReference>
<dbReference type="EMBL" id="JBHSON010000062">
    <property type="protein sequence ID" value="MFC5751040.1"/>
    <property type="molecule type" value="Genomic_DNA"/>
</dbReference>
<evidence type="ECO:0000256" key="2">
    <source>
        <dbReference type="ARBA" id="ARBA00022801"/>
    </source>
</evidence>
<evidence type="ECO:0000256" key="3">
    <source>
        <dbReference type="ARBA" id="ARBA00022842"/>
    </source>
</evidence>
<evidence type="ECO:0000259" key="4">
    <source>
        <dbReference type="PROSITE" id="PS51462"/>
    </source>
</evidence>
<keyword evidence="2" id="KW-0378">Hydrolase</keyword>
<evidence type="ECO:0000313" key="5">
    <source>
        <dbReference type="EMBL" id="MFC5751040.1"/>
    </source>
</evidence>
<dbReference type="PANTHER" id="PTHR43046">
    <property type="entry name" value="GDP-MANNOSE MANNOSYL HYDROLASE"/>
    <property type="match status" value="1"/>
</dbReference>
<dbReference type="InterPro" id="IPR020084">
    <property type="entry name" value="NUDIX_hydrolase_CS"/>
</dbReference>
<dbReference type="PROSITE" id="PS00893">
    <property type="entry name" value="NUDIX_BOX"/>
    <property type="match status" value="1"/>
</dbReference>
<dbReference type="RefSeq" id="WP_378286911.1">
    <property type="nucleotide sequence ID" value="NZ_JBHSON010000062.1"/>
</dbReference>
<name>A0ABW1AC88_9ACTN</name>
<organism evidence="5 6">
    <name type="scientific">Actinomadura rugatobispora</name>
    <dbReference type="NCBI Taxonomy" id="1994"/>
    <lineage>
        <taxon>Bacteria</taxon>
        <taxon>Bacillati</taxon>
        <taxon>Actinomycetota</taxon>
        <taxon>Actinomycetes</taxon>
        <taxon>Streptosporangiales</taxon>
        <taxon>Thermomonosporaceae</taxon>
        <taxon>Actinomadura</taxon>
    </lineage>
</organism>
<dbReference type="SUPFAM" id="SSF55811">
    <property type="entry name" value="Nudix"/>
    <property type="match status" value="1"/>
</dbReference>
<feature type="domain" description="Nudix hydrolase" evidence="4">
    <location>
        <begin position="27"/>
        <end position="157"/>
    </location>
</feature>
<dbReference type="InterPro" id="IPR000086">
    <property type="entry name" value="NUDIX_hydrolase_dom"/>
</dbReference>
<accession>A0ABW1AC88</accession>
<sequence>MSPEEPLYERDPEAWRAHLAEGNATQPRKRVGADALIRDPAGRLLLVDPKYKPDWDLPGGMSEANEPPTETVRRELKEELGLDIHPGRLLCIDWVPPHGPWDDSLMFIFDGGVLDEHQIANLSLNDEELGAFEFCNDNEAANRLRPYVWRRAHAALHSLQAGKASYLQNGHR</sequence>
<gene>
    <name evidence="5" type="ORF">ACFPZN_35935</name>
</gene>
<reference evidence="6" key="1">
    <citation type="journal article" date="2019" name="Int. J. Syst. Evol. Microbiol.">
        <title>The Global Catalogue of Microorganisms (GCM) 10K type strain sequencing project: providing services to taxonomists for standard genome sequencing and annotation.</title>
        <authorList>
            <consortium name="The Broad Institute Genomics Platform"/>
            <consortium name="The Broad Institute Genome Sequencing Center for Infectious Disease"/>
            <person name="Wu L."/>
            <person name="Ma J."/>
        </authorList>
    </citation>
    <scope>NUCLEOTIDE SEQUENCE [LARGE SCALE GENOMIC DNA]</scope>
    <source>
        <strain evidence="6">KCTC 42087</strain>
    </source>
</reference>
<evidence type="ECO:0000256" key="1">
    <source>
        <dbReference type="ARBA" id="ARBA00001946"/>
    </source>
</evidence>
<dbReference type="PANTHER" id="PTHR43046:SF12">
    <property type="entry name" value="GDP-MANNOSE MANNOSYL HYDROLASE"/>
    <property type="match status" value="1"/>
</dbReference>
<proteinExistence type="predicted"/>
<comment type="caution">
    <text evidence="5">The sequence shown here is derived from an EMBL/GenBank/DDBJ whole genome shotgun (WGS) entry which is preliminary data.</text>
</comment>
<dbReference type="CDD" id="cd18876">
    <property type="entry name" value="NUDIX_Hydrolase"/>
    <property type="match status" value="1"/>
</dbReference>
<evidence type="ECO:0000313" key="6">
    <source>
        <dbReference type="Proteomes" id="UP001596074"/>
    </source>
</evidence>
<protein>
    <submittedName>
        <fullName evidence="5">NUDIX domain-containing protein</fullName>
    </submittedName>
</protein>
<dbReference type="Proteomes" id="UP001596074">
    <property type="component" value="Unassembled WGS sequence"/>
</dbReference>
<dbReference type="InterPro" id="IPR015797">
    <property type="entry name" value="NUDIX_hydrolase-like_dom_sf"/>
</dbReference>